<keyword evidence="6 13" id="KW-0547">Nucleotide-binding</keyword>
<gene>
    <name evidence="14" type="ORF">I532_18467</name>
</gene>
<evidence type="ECO:0000256" key="7">
    <source>
        <dbReference type="ARBA" id="ARBA00022840"/>
    </source>
</evidence>
<evidence type="ECO:0000256" key="12">
    <source>
        <dbReference type="ARBA" id="ARBA00033103"/>
    </source>
</evidence>
<dbReference type="InterPro" id="IPR018181">
    <property type="entry name" value="Heat_shock_70_CS"/>
</dbReference>
<proteinExistence type="inferred from homology"/>
<accession>M8DCX0</accession>
<keyword evidence="7 13" id="KW-0067">ATP-binding</keyword>
<organism evidence="14 15">
    <name type="scientific">Brevibacillus borstelensis AK1</name>
    <dbReference type="NCBI Taxonomy" id="1300222"/>
    <lineage>
        <taxon>Bacteria</taxon>
        <taxon>Bacillati</taxon>
        <taxon>Bacillota</taxon>
        <taxon>Bacilli</taxon>
        <taxon>Bacillales</taxon>
        <taxon>Paenibacillaceae</taxon>
        <taxon>Brevibacillus</taxon>
    </lineage>
</organism>
<evidence type="ECO:0000313" key="14">
    <source>
        <dbReference type="EMBL" id="EMT51232.1"/>
    </source>
</evidence>
<dbReference type="InterPro" id="IPR013126">
    <property type="entry name" value="Hsp_70_fam"/>
</dbReference>
<sequence>MIIPNALGSNLTPSVVSVDENGEILVGQVAKERLITHPHLTVETFKRYMGSNKTFQLGSYTFSPEELSAFVIRSLKEDAEAFLGEPVTEAVISVPAYFNDAQRKATQRAGELAGLKVERLLNEPTAAAIAYGLHLQDPETKFLVFDLGGGTFDVSVLELFDQVMEVKAIAGDNYLGGEDFTELLCSHFLQHHLLTASDVSEKAMNALRKQAELCKRQLGTEKYGTMSCMIDDKTYELQIGRDEFEVIAKPLLAQLRAPIERALRDSSITPRELDAIVLIGGATRMPLIYSFVGKLFGRLPASHIHPDEAVALGAGIQAAMKERNEALREVVLTDVCPYTLGTMVAVETDSGSYESGHFYPIIERNSTIPVSKVERLYPVHENQKVIKVEIYQGESRLTKNNIKLGQMEIPIPPATAGQQAVDVRYTYDINGILEVEVTVVETGVKKRMIIEENPGAVSRKEIEQRLKELEAIKIHPRDRMENRLLLARGERMYEESLAEKRYEIAQALQRFENVLKRQNDAEIKKEAELLKAVLDRIERCQDY</sequence>
<dbReference type="PROSITE" id="PS01036">
    <property type="entry name" value="HSP70_3"/>
    <property type="match status" value="1"/>
</dbReference>
<evidence type="ECO:0000256" key="3">
    <source>
        <dbReference type="ARBA" id="ARBA00014415"/>
    </source>
</evidence>
<comment type="caution">
    <text evidence="14">The sequence shown here is derived from an EMBL/GenBank/DDBJ whole genome shotgun (WGS) entry which is preliminary data.</text>
</comment>
<dbReference type="PATRIC" id="fig|1300222.3.peg.3873"/>
<dbReference type="Gene3D" id="3.90.640.10">
    <property type="entry name" value="Actin, Chain A, domain 4"/>
    <property type="match status" value="1"/>
</dbReference>
<evidence type="ECO:0000256" key="13">
    <source>
        <dbReference type="RuleBase" id="RU003322"/>
    </source>
</evidence>
<dbReference type="STRING" id="1300222.I532_18467"/>
<dbReference type="SUPFAM" id="SSF53067">
    <property type="entry name" value="Actin-like ATPase domain"/>
    <property type="match status" value="2"/>
</dbReference>
<dbReference type="CDD" id="cd10235">
    <property type="entry name" value="ASKHA_NBD_HSP70_HscC"/>
    <property type="match status" value="1"/>
</dbReference>
<evidence type="ECO:0000256" key="9">
    <source>
        <dbReference type="ARBA" id="ARBA00023186"/>
    </source>
</evidence>
<evidence type="ECO:0000313" key="15">
    <source>
        <dbReference type="Proteomes" id="UP000012081"/>
    </source>
</evidence>
<dbReference type="PROSITE" id="PS00329">
    <property type="entry name" value="HSP70_2"/>
    <property type="match status" value="1"/>
</dbReference>
<dbReference type="GO" id="GO:0140662">
    <property type="term" value="F:ATP-dependent protein folding chaperone"/>
    <property type="evidence" value="ECO:0007669"/>
    <property type="project" value="InterPro"/>
</dbReference>
<protein>
    <recommendedName>
        <fullName evidence="3">Chaperone protein DnaK</fullName>
    </recommendedName>
    <alternativeName>
        <fullName evidence="4">Chaperone protein dnaK</fullName>
    </alternativeName>
    <alternativeName>
        <fullName evidence="12">HSP70</fullName>
    </alternativeName>
    <alternativeName>
        <fullName evidence="11">Heat shock 70 kDa protein</fullName>
    </alternativeName>
    <alternativeName>
        <fullName evidence="10">Heat shock protein 70</fullName>
    </alternativeName>
</protein>
<evidence type="ECO:0000256" key="4">
    <source>
        <dbReference type="ARBA" id="ARBA00017249"/>
    </source>
</evidence>
<dbReference type="EMBL" id="APBN01000009">
    <property type="protein sequence ID" value="EMT51232.1"/>
    <property type="molecule type" value="Genomic_DNA"/>
</dbReference>
<keyword evidence="8" id="KW-0346">Stress response</keyword>
<evidence type="ECO:0000256" key="11">
    <source>
        <dbReference type="ARBA" id="ARBA00030945"/>
    </source>
</evidence>
<evidence type="ECO:0000256" key="6">
    <source>
        <dbReference type="ARBA" id="ARBA00022741"/>
    </source>
</evidence>
<dbReference type="PANTHER" id="PTHR19375">
    <property type="entry name" value="HEAT SHOCK PROTEIN 70KDA"/>
    <property type="match status" value="1"/>
</dbReference>
<comment type="similarity">
    <text evidence="2 13">Belongs to the heat shock protein 70 family.</text>
</comment>
<dbReference type="GO" id="GO:0005524">
    <property type="term" value="F:ATP binding"/>
    <property type="evidence" value="ECO:0007669"/>
    <property type="project" value="UniProtKB-KW"/>
</dbReference>
<dbReference type="SUPFAM" id="SSF100920">
    <property type="entry name" value="Heat shock protein 70kD (HSP70), peptide-binding domain"/>
    <property type="match status" value="1"/>
</dbReference>
<dbReference type="PRINTS" id="PR00301">
    <property type="entry name" value="HEATSHOCK70"/>
</dbReference>
<dbReference type="AlphaFoldDB" id="M8DCX0"/>
<dbReference type="Proteomes" id="UP000012081">
    <property type="component" value="Unassembled WGS sequence"/>
</dbReference>
<evidence type="ECO:0000256" key="10">
    <source>
        <dbReference type="ARBA" id="ARBA00030019"/>
    </source>
</evidence>
<dbReference type="InterPro" id="IPR043129">
    <property type="entry name" value="ATPase_NBD"/>
</dbReference>
<evidence type="ECO:0000256" key="5">
    <source>
        <dbReference type="ARBA" id="ARBA00022553"/>
    </source>
</evidence>
<keyword evidence="5" id="KW-0597">Phosphoprotein</keyword>
<keyword evidence="9" id="KW-0143">Chaperone</keyword>
<keyword evidence="15" id="KW-1185">Reference proteome</keyword>
<dbReference type="InterPro" id="IPR042030">
    <property type="entry name" value="HscC_NBD"/>
</dbReference>
<evidence type="ECO:0000256" key="1">
    <source>
        <dbReference type="ARBA" id="ARBA00002290"/>
    </source>
</evidence>
<evidence type="ECO:0000256" key="2">
    <source>
        <dbReference type="ARBA" id="ARBA00007381"/>
    </source>
</evidence>
<dbReference type="FunFam" id="3.30.420.40:FF:000071">
    <property type="entry name" value="Molecular chaperone DnaK"/>
    <property type="match status" value="1"/>
</dbReference>
<dbReference type="Pfam" id="PF00012">
    <property type="entry name" value="HSP70"/>
    <property type="match status" value="2"/>
</dbReference>
<dbReference type="Gene3D" id="2.60.34.10">
    <property type="entry name" value="Substrate Binding Domain Of DNAk, Chain A, domain 1"/>
    <property type="match status" value="1"/>
</dbReference>
<name>M8DCX0_9BACL</name>
<dbReference type="InterPro" id="IPR029047">
    <property type="entry name" value="HSP70_peptide-bd_sf"/>
</dbReference>
<reference evidence="14 15" key="1">
    <citation type="submission" date="2013-03" db="EMBL/GenBank/DDBJ databases">
        <title>Assembly of a new bacterial strain Brevibacillus borstelensis AK1.</title>
        <authorList>
            <person name="Rajan I."/>
            <person name="PoliReddy D."/>
            <person name="Sugumar T."/>
            <person name="Rathinam K."/>
            <person name="Alqarawi S."/>
            <person name="Khalil A.B."/>
            <person name="Sivakumar N."/>
        </authorList>
    </citation>
    <scope>NUCLEOTIDE SEQUENCE [LARGE SCALE GENOMIC DNA]</scope>
    <source>
        <strain evidence="14 15">AK1</strain>
    </source>
</reference>
<comment type="function">
    <text evidence="1">Acts as a chaperone.</text>
</comment>
<dbReference type="Gene3D" id="3.30.420.40">
    <property type="match status" value="2"/>
</dbReference>
<evidence type="ECO:0000256" key="8">
    <source>
        <dbReference type="ARBA" id="ARBA00023016"/>
    </source>
</evidence>